<organism evidence="1 2">
    <name type="scientific">Pseudoduganella buxea</name>
    <dbReference type="NCBI Taxonomy" id="1949069"/>
    <lineage>
        <taxon>Bacteria</taxon>
        <taxon>Pseudomonadati</taxon>
        <taxon>Pseudomonadota</taxon>
        <taxon>Betaproteobacteria</taxon>
        <taxon>Burkholderiales</taxon>
        <taxon>Oxalobacteraceae</taxon>
        <taxon>Telluria group</taxon>
        <taxon>Pseudoduganella</taxon>
    </lineage>
</organism>
<proteinExistence type="predicted"/>
<dbReference type="Proteomes" id="UP000430634">
    <property type="component" value="Unassembled WGS sequence"/>
</dbReference>
<accession>A0A6I3T2F4</accession>
<comment type="caution">
    <text evidence="1">The sequence shown here is derived from an EMBL/GenBank/DDBJ whole genome shotgun (WGS) entry which is preliminary data.</text>
</comment>
<dbReference type="RefSeq" id="WP_155473068.1">
    <property type="nucleotide sequence ID" value="NZ_BMKG01000016.1"/>
</dbReference>
<evidence type="ECO:0000313" key="2">
    <source>
        <dbReference type="Proteomes" id="UP000430634"/>
    </source>
</evidence>
<reference evidence="1 2" key="1">
    <citation type="submission" date="2019-11" db="EMBL/GenBank/DDBJ databases">
        <title>Type strains purchased from KCTC, JCM and DSMZ.</title>
        <authorList>
            <person name="Lu H."/>
        </authorList>
    </citation>
    <scope>NUCLEOTIDE SEQUENCE [LARGE SCALE GENOMIC DNA]</scope>
    <source>
        <strain evidence="1 2">KCTC 52429</strain>
    </source>
</reference>
<name>A0A6I3T2F4_9BURK</name>
<sequence length="55" mass="6117">MAHERAIAVQISAESHDPKTGKARLLAEITANCMQEVIMLLRTISVRKAIMRKGK</sequence>
<evidence type="ECO:0000313" key="1">
    <source>
        <dbReference type="EMBL" id="MTV55810.1"/>
    </source>
</evidence>
<dbReference type="AlphaFoldDB" id="A0A6I3T2F4"/>
<gene>
    <name evidence="1" type="ORF">GM672_24090</name>
</gene>
<protein>
    <submittedName>
        <fullName evidence="1">Uncharacterized protein</fullName>
    </submittedName>
</protein>
<dbReference type="EMBL" id="WNKZ01000106">
    <property type="protein sequence ID" value="MTV55810.1"/>
    <property type="molecule type" value="Genomic_DNA"/>
</dbReference>